<comment type="catalytic activity">
    <reaction evidence="4">
        <text>Mo-molybdopterin + L-cysteine + AH2 = thio-Mo-molybdopterin + L-alanine + A + H2O</text>
        <dbReference type="Rhea" id="RHEA:42636"/>
        <dbReference type="ChEBI" id="CHEBI:13193"/>
        <dbReference type="ChEBI" id="CHEBI:15377"/>
        <dbReference type="ChEBI" id="CHEBI:17499"/>
        <dbReference type="ChEBI" id="CHEBI:35235"/>
        <dbReference type="ChEBI" id="CHEBI:57972"/>
        <dbReference type="ChEBI" id="CHEBI:71302"/>
        <dbReference type="ChEBI" id="CHEBI:82685"/>
        <dbReference type="EC" id="2.8.1.9"/>
    </reaction>
</comment>
<dbReference type="InterPro" id="IPR005302">
    <property type="entry name" value="MoCF_Sase_C"/>
</dbReference>
<dbReference type="Proteomes" id="UP000639338">
    <property type="component" value="Unassembled WGS sequence"/>
</dbReference>
<accession>A0A834XWW8</accession>
<dbReference type="InterPro" id="IPR028886">
    <property type="entry name" value="MoCo_sulfurase"/>
</dbReference>
<dbReference type="InterPro" id="IPR015421">
    <property type="entry name" value="PyrdxlP-dep_Trfase_major"/>
</dbReference>
<sequence length="811" mass="92008">MDHIHEISFNQVYDSKTVKFLNKEFSRSNHKCYLDHAGTTLYSNSQIKKNCEKLMNSVFPNPHTATGAGNETLDIIERTRHRILDFFKATSDEYSLIFTSGATSSLKIIAETFKFSNNSSFNTNTTENGHFIYLQDNHTSVLGMRDLVVRNGAKLTCLVDKQVKEIFNNTSHVINEKESASNSLFVYPAQSNFSGFKYPLEWINKIKNGALDKTTSGSTNWYILVDAAGFVGTNSLDLSIYKPDFICLSFYKMFGYPSGIGALIVKNTSANVLGKVYYGGGTVNMAHSVENFHIKKESLYQRYEDGTLPFHSIIALQFGLDIISTLTIDKISNHVFSLSKYLYRLLSSLRHFNGNPVVKIYADSDYKDQKFQGGIVTFNLLRSNGDYVGYMEALHMAELYKIQLRTGCFCNPGACQRHLNLSSEDVMKNYNAGYKCGGDKDLINGKPTGAIRVSFGFMSQVLDIETLMLMLKECFVDRPEIRQIPQSSENNTSLLLKQYDQKVIKQKINMQKDTSKLVTKKSNEKKLLINEKKHDCDIRNELKLSRLFIYPIKSCGAWEIKKSWILNSKGLEYDREWMIMTSTGECLTQKHNVNLCKIKPTLCPDKNAMKLDYPGMPTAIVPLNININTDKLCISRVCGHIVEGTDCGSEISEWLSLAIGRPNLRLIRQKKITEFLDNEKTSKLSFSSQAQFLMINEASIEWLIEQLPNDSDCNKETILHRFRGNIIVEGAEPFNEINWSKITIGKNIFEVEGACTRCQMICIDQETGVKTIEPLQLLGKKFHGRIKFGMYLTKTMEQSKFISINDPIICT</sequence>
<comment type="caution">
    <text evidence="6">The sequence shown here is derived from an EMBL/GenBank/DDBJ whole genome shotgun (WGS) entry which is preliminary data.</text>
</comment>
<feature type="domain" description="MOSC" evidence="5">
    <location>
        <begin position="661"/>
        <end position="811"/>
    </location>
</feature>
<dbReference type="Pfam" id="PF03473">
    <property type="entry name" value="MOSC"/>
    <property type="match status" value="1"/>
</dbReference>
<gene>
    <name evidence="4" type="primary">mal</name>
    <name evidence="6" type="ORF">HCN44_003361</name>
</gene>
<dbReference type="Gene3D" id="3.90.1150.10">
    <property type="entry name" value="Aspartate Aminotransferase, domain 1"/>
    <property type="match status" value="1"/>
</dbReference>
<dbReference type="InterPro" id="IPR015422">
    <property type="entry name" value="PyrdxlP-dep_Trfase_small"/>
</dbReference>
<dbReference type="InterPro" id="IPR015424">
    <property type="entry name" value="PyrdxlP-dep_Trfase"/>
</dbReference>
<protein>
    <recommendedName>
        <fullName evidence="4">Molybdenum cofactor sulfurase</fullName>
        <shortName evidence="4">MCS</shortName>
        <shortName evidence="4">MOS</shortName>
        <shortName evidence="4">MoCo sulfurase</shortName>
        <ecNumber evidence="4">2.8.1.9</ecNumber>
    </recommendedName>
    <alternativeName>
        <fullName evidence="4">Molybdenum cofactor sulfurtransferase</fullName>
    </alternativeName>
    <alternativeName>
        <fullName evidence="4">Protein maroon-like</fullName>
        <shortName evidence="4">Ma-l</shortName>
    </alternativeName>
</protein>
<keyword evidence="1 4" id="KW-0808">Transferase</keyword>
<reference evidence="6 7" key="1">
    <citation type="submission" date="2020-08" db="EMBL/GenBank/DDBJ databases">
        <title>Aphidius gifuensis genome sequencing and assembly.</title>
        <authorList>
            <person name="Du Z."/>
        </authorList>
    </citation>
    <scope>NUCLEOTIDE SEQUENCE [LARGE SCALE GENOMIC DNA]</scope>
    <source>
        <strain evidence="6">YNYX2018</strain>
        <tissue evidence="6">Adults</tissue>
    </source>
</reference>
<dbReference type="Pfam" id="PF03476">
    <property type="entry name" value="MOSC_N"/>
    <property type="match status" value="1"/>
</dbReference>
<dbReference type="GO" id="GO:0008265">
    <property type="term" value="F:molybdenum cofactor sulfurtransferase activity"/>
    <property type="evidence" value="ECO:0007669"/>
    <property type="project" value="UniProtKB-UniRule"/>
</dbReference>
<keyword evidence="3 4" id="KW-0501">Molybdenum cofactor biosynthesis</keyword>
<evidence type="ECO:0000256" key="2">
    <source>
        <dbReference type="ARBA" id="ARBA00022898"/>
    </source>
</evidence>
<evidence type="ECO:0000313" key="7">
    <source>
        <dbReference type="Proteomes" id="UP000639338"/>
    </source>
</evidence>
<dbReference type="InterPro" id="IPR000192">
    <property type="entry name" value="Aminotrans_V_dom"/>
</dbReference>
<dbReference type="GO" id="GO:0006777">
    <property type="term" value="P:Mo-molybdopterin cofactor biosynthetic process"/>
    <property type="evidence" value="ECO:0007669"/>
    <property type="project" value="UniProtKB-UniRule"/>
</dbReference>
<proteinExistence type="inferred from homology"/>
<dbReference type="SUPFAM" id="SSF50800">
    <property type="entry name" value="PK beta-barrel domain-like"/>
    <property type="match status" value="1"/>
</dbReference>
<evidence type="ECO:0000259" key="5">
    <source>
        <dbReference type="PROSITE" id="PS51340"/>
    </source>
</evidence>
<dbReference type="AlphaFoldDB" id="A0A834XWW8"/>
<evidence type="ECO:0000256" key="4">
    <source>
        <dbReference type="HAMAP-Rule" id="MF_03050"/>
    </source>
</evidence>
<name>A0A834XWW8_APHGI</name>
<dbReference type="Gene3D" id="3.40.640.10">
    <property type="entry name" value="Type I PLP-dependent aspartate aminotransferase-like (Major domain)"/>
    <property type="match status" value="1"/>
</dbReference>
<dbReference type="GO" id="GO:0030151">
    <property type="term" value="F:molybdenum ion binding"/>
    <property type="evidence" value="ECO:0007669"/>
    <property type="project" value="UniProtKB-UniRule"/>
</dbReference>
<keyword evidence="2 4" id="KW-0663">Pyridoxal phosphate</keyword>
<dbReference type="InterPro" id="IPR011037">
    <property type="entry name" value="Pyrv_Knase-like_insert_dom_sf"/>
</dbReference>
<dbReference type="EC" id="2.8.1.9" evidence="4"/>
<dbReference type="PANTHER" id="PTHR14237:SF80">
    <property type="entry name" value="MOLYBDENUM COFACTOR SULFURASE"/>
    <property type="match status" value="1"/>
</dbReference>
<dbReference type="HAMAP" id="MF_03050">
    <property type="entry name" value="MOCOS"/>
    <property type="match status" value="1"/>
</dbReference>
<dbReference type="InterPro" id="IPR005303">
    <property type="entry name" value="MOCOS_middle"/>
</dbReference>
<keyword evidence="7" id="KW-1185">Reference proteome</keyword>
<evidence type="ECO:0000313" key="6">
    <source>
        <dbReference type="EMBL" id="KAF7994271.1"/>
    </source>
</evidence>
<comment type="similarity">
    <text evidence="4">Belongs to the class-V pyridoxal-phosphate-dependent aminotransferase family. MOCOS subfamily.</text>
</comment>
<organism evidence="6 7">
    <name type="scientific">Aphidius gifuensis</name>
    <name type="common">Parasitoid wasp</name>
    <dbReference type="NCBI Taxonomy" id="684658"/>
    <lineage>
        <taxon>Eukaryota</taxon>
        <taxon>Metazoa</taxon>
        <taxon>Ecdysozoa</taxon>
        <taxon>Arthropoda</taxon>
        <taxon>Hexapoda</taxon>
        <taxon>Insecta</taxon>
        <taxon>Pterygota</taxon>
        <taxon>Neoptera</taxon>
        <taxon>Endopterygota</taxon>
        <taxon>Hymenoptera</taxon>
        <taxon>Apocrita</taxon>
        <taxon>Ichneumonoidea</taxon>
        <taxon>Braconidae</taxon>
        <taxon>Aphidiinae</taxon>
        <taxon>Aphidius</taxon>
    </lineage>
</organism>
<comment type="function">
    <text evidence="4">Sulfurates the molybdenum cofactor. Sulfation of molybdenum is essential for xanthine dehydrogenase (XDH) and aldehyde oxidase (ADO) enzymes in which molybdenum cofactor is liganded by 1 oxygen and 1 sulfur atom in active form.</text>
</comment>
<feature type="modified residue" description="N6-(pyridoxal phosphate)lysine" evidence="4">
    <location>
        <position position="252"/>
    </location>
</feature>
<comment type="cofactor">
    <cofactor evidence="4">
        <name>pyridoxal 5'-phosphate</name>
        <dbReference type="ChEBI" id="CHEBI:597326"/>
    </cofactor>
</comment>
<evidence type="ECO:0000256" key="3">
    <source>
        <dbReference type="ARBA" id="ARBA00023150"/>
    </source>
</evidence>
<dbReference type="PANTHER" id="PTHR14237">
    <property type="entry name" value="MOLYBDOPTERIN COFACTOR SULFURASE MOSC"/>
    <property type="match status" value="1"/>
</dbReference>
<dbReference type="EMBL" id="JACMRX010000002">
    <property type="protein sequence ID" value="KAF7994271.1"/>
    <property type="molecule type" value="Genomic_DNA"/>
</dbReference>
<dbReference type="PROSITE" id="PS51340">
    <property type="entry name" value="MOSC"/>
    <property type="match status" value="1"/>
</dbReference>
<dbReference type="GO" id="GO:0030170">
    <property type="term" value="F:pyridoxal phosphate binding"/>
    <property type="evidence" value="ECO:0007669"/>
    <property type="project" value="UniProtKB-UniRule"/>
</dbReference>
<dbReference type="SUPFAM" id="SSF141673">
    <property type="entry name" value="MOSC N-terminal domain-like"/>
    <property type="match status" value="1"/>
</dbReference>
<dbReference type="Pfam" id="PF00266">
    <property type="entry name" value="Aminotran_5"/>
    <property type="match status" value="1"/>
</dbReference>
<dbReference type="GO" id="GO:0016829">
    <property type="term" value="F:lyase activity"/>
    <property type="evidence" value="ECO:0007669"/>
    <property type="project" value="UniProtKB-UniRule"/>
</dbReference>
<evidence type="ECO:0000256" key="1">
    <source>
        <dbReference type="ARBA" id="ARBA00022679"/>
    </source>
</evidence>
<dbReference type="SUPFAM" id="SSF53383">
    <property type="entry name" value="PLP-dependent transferases"/>
    <property type="match status" value="1"/>
</dbReference>
<feature type="active site" evidence="4">
    <location>
        <position position="410"/>
    </location>
</feature>
<dbReference type="OrthoDB" id="420046at2759"/>